<reference evidence="2" key="1">
    <citation type="submission" date="2020-10" db="EMBL/GenBank/DDBJ databases">
        <title>Unveiling of a novel bifunctional photoreceptor, Dualchrome1, isolated from a cosmopolitan green alga.</title>
        <authorList>
            <person name="Suzuki S."/>
            <person name="Kawachi M."/>
        </authorList>
    </citation>
    <scope>NUCLEOTIDE SEQUENCE</scope>
    <source>
        <strain evidence="2">NIES 2893</strain>
    </source>
</reference>
<dbReference type="CDD" id="cd23767">
    <property type="entry name" value="IQCD"/>
    <property type="match status" value="1"/>
</dbReference>
<evidence type="ECO:0000313" key="3">
    <source>
        <dbReference type="Proteomes" id="UP000660262"/>
    </source>
</evidence>
<feature type="compositionally biased region" description="Pro residues" evidence="1">
    <location>
        <begin position="738"/>
        <end position="749"/>
    </location>
</feature>
<sequence length="1060" mass="114514">MRDASWLHSLTQLHELKKAALIANVDYEAQKHALLHALEAVPGGALVQLSHAKHARDAQLIAHEDYEIVKARVLYQLARGGTALTQAANLAMPPAPPRRIATPARPALAPVNHTRTGASTPKPNADGTNDWGEPLVHVANTRERKAPAGLLAHLVTPHGLTLAESAPRMRAERMAYYRSLRGSGMTDWMYPLLGRRAPQANGPPSYDVDERVPLAKLDKIAAKEAGERQAWRPGINRRRRALIVAAGMAAVPCGGHECKRAGADALSVAAMLGRIYSFRLGDVHDEVRILTDVPLVMTGAVTSLLKFNERLCVQPADAANLRKALEWLGDTSRGDVGVLYYSGISSRIPDASAALGSMAIAAAGNWAASDDMENVGGVPAGITEADVRTLAHKYCSSACELLLMFDCPFADAFDFDADGRVPGDFRAPPGAFGGGLELAKGGKANQVGRYMPPSLNPAKLVRGKGTDRADNLRAFGDEPGSCSLFSLAYPTYGDPPVAVNHASPLTAPLLSILSQRESQALMLGGTSMHPRVQELAAEIAREMDRKLVLPQHGRRASDALRVFSVGRAHGASIEERRIFEGLHRGQGPREDADVSAARHEMQRALAMLRTVDLNELELMDDWDDPEASPRTRAAQFSPLQQVGIAYDEDANALSEEDELAAARRELGAFLAHTEKSPAMPSDENDAALVIQKNYRGLSARREAARREMQSFLAGTTTGRSNESKRETPAAPMVREAPKPPPSRAPPEPYAPASYSEEHARAATAIQAAQRGRAARSQVAQLQAIDPSPTEELAALEAKAKANRLLTDEELDRMRDLRGVNTEPPSAEEELAALEAKAKANRLLTDEELDRMRNLRATTTDSRQIPDAELKARSDESRRNQESAAARTIQRHARGRIARKEASRLRTSKSEDESAAREAQRTSNAATRIQAQYRGMKGRSAASSAREQRRVEQADREAASAKTIQRHARGRQARKQASQLRAAKEANAVVASGAPAEAEVGDSIDYHDLDESVDATPMVATGEGAAVDHDDAMTDQIDYDDVEDDDVLMGTLPPGAQLPPP</sequence>
<protein>
    <submittedName>
        <fullName evidence="2">Uncharacterized protein</fullName>
    </submittedName>
</protein>
<evidence type="ECO:0000256" key="1">
    <source>
        <dbReference type="SAM" id="MobiDB-lite"/>
    </source>
</evidence>
<dbReference type="PROSITE" id="PS50096">
    <property type="entry name" value="IQ"/>
    <property type="match status" value="5"/>
</dbReference>
<comment type="caution">
    <text evidence="2">The sequence shown here is derived from an EMBL/GenBank/DDBJ whole genome shotgun (WGS) entry which is preliminary data.</text>
</comment>
<feature type="compositionally biased region" description="Basic and acidic residues" evidence="1">
    <location>
        <begin position="945"/>
        <end position="958"/>
    </location>
</feature>
<proteinExistence type="predicted"/>
<dbReference type="InterPro" id="IPR000048">
    <property type="entry name" value="IQ_motif_EF-hand-BS"/>
</dbReference>
<evidence type="ECO:0000313" key="2">
    <source>
        <dbReference type="EMBL" id="GHP03007.1"/>
    </source>
</evidence>
<feature type="region of interest" description="Disordered" evidence="1">
    <location>
        <begin position="110"/>
        <end position="131"/>
    </location>
</feature>
<dbReference type="EMBL" id="BNJQ01000004">
    <property type="protein sequence ID" value="GHP03007.1"/>
    <property type="molecule type" value="Genomic_DNA"/>
</dbReference>
<feature type="compositionally biased region" description="Polar residues" evidence="1">
    <location>
        <begin position="113"/>
        <end position="122"/>
    </location>
</feature>
<organism evidence="2 3">
    <name type="scientific">Pycnococcus provasolii</name>
    <dbReference type="NCBI Taxonomy" id="41880"/>
    <lineage>
        <taxon>Eukaryota</taxon>
        <taxon>Viridiplantae</taxon>
        <taxon>Chlorophyta</taxon>
        <taxon>Pseudoscourfieldiophyceae</taxon>
        <taxon>Pseudoscourfieldiales</taxon>
        <taxon>Pycnococcaceae</taxon>
        <taxon>Pycnococcus</taxon>
    </lineage>
</organism>
<feature type="region of interest" description="Disordered" evidence="1">
    <location>
        <begin position="853"/>
        <end position="1000"/>
    </location>
</feature>
<gene>
    <name evidence="2" type="ORF">PPROV_000176200</name>
</gene>
<dbReference type="SMART" id="SM00015">
    <property type="entry name" value="IQ"/>
    <property type="match status" value="5"/>
</dbReference>
<accession>A0A830HD45</accession>
<feature type="compositionally biased region" description="Basic residues" evidence="1">
    <location>
        <begin position="963"/>
        <end position="973"/>
    </location>
</feature>
<dbReference type="AlphaFoldDB" id="A0A830HD45"/>
<keyword evidence="3" id="KW-1185">Reference proteome</keyword>
<feature type="compositionally biased region" description="Basic and acidic residues" evidence="1">
    <location>
        <begin position="897"/>
        <end position="919"/>
    </location>
</feature>
<feature type="compositionally biased region" description="Polar residues" evidence="1">
    <location>
        <begin position="920"/>
        <end position="929"/>
    </location>
</feature>
<feature type="compositionally biased region" description="Basic and acidic residues" evidence="1">
    <location>
        <begin position="863"/>
        <end position="880"/>
    </location>
</feature>
<dbReference type="Proteomes" id="UP000660262">
    <property type="component" value="Unassembled WGS sequence"/>
</dbReference>
<dbReference type="Gene3D" id="1.20.5.190">
    <property type="match status" value="2"/>
</dbReference>
<dbReference type="Gene3D" id="3.40.50.1460">
    <property type="match status" value="1"/>
</dbReference>
<dbReference type="Pfam" id="PF00612">
    <property type="entry name" value="IQ"/>
    <property type="match status" value="4"/>
</dbReference>
<name>A0A830HD45_9CHLO</name>
<feature type="region of interest" description="Disordered" evidence="1">
    <location>
        <begin position="711"/>
        <end position="758"/>
    </location>
</feature>